<reference evidence="1 2" key="1">
    <citation type="submission" date="2016-01" db="EMBL/GenBank/DDBJ databases">
        <title>The new phylogeny of the genus Mycobacterium.</title>
        <authorList>
            <person name="Tarcisio F."/>
            <person name="Conor M."/>
            <person name="Antonella G."/>
            <person name="Elisabetta G."/>
            <person name="Giulia F.S."/>
            <person name="Sara T."/>
            <person name="Anna F."/>
            <person name="Clotilde B."/>
            <person name="Roberto B."/>
            <person name="Veronica D.S."/>
            <person name="Fabio R."/>
            <person name="Monica P."/>
            <person name="Olivier J."/>
            <person name="Enrico T."/>
            <person name="Nicola S."/>
        </authorList>
    </citation>
    <scope>NUCLEOTIDE SEQUENCE [LARGE SCALE GENOMIC DNA]</scope>
    <source>
        <strain evidence="1 2">DSM 44166</strain>
    </source>
</reference>
<name>A0A1X2EJ10_MYCSZ</name>
<proteinExistence type="predicted"/>
<protein>
    <submittedName>
        <fullName evidence="1">Cyclase</fullName>
    </submittedName>
</protein>
<dbReference type="CDD" id="cd07819">
    <property type="entry name" value="SRPBCC_2"/>
    <property type="match status" value="1"/>
</dbReference>
<dbReference type="PANTHER" id="PTHR39683">
    <property type="entry name" value="CONSERVED PROTEIN TB16.3"/>
    <property type="match status" value="1"/>
</dbReference>
<dbReference type="OrthoDB" id="4730534at2"/>
<dbReference type="Proteomes" id="UP000193317">
    <property type="component" value="Unassembled WGS sequence"/>
</dbReference>
<dbReference type="PANTHER" id="PTHR39683:SF4">
    <property type="entry name" value="COENZYME Q-BINDING PROTEIN COQ10 START DOMAIN-CONTAINING PROTEIN"/>
    <property type="match status" value="1"/>
</dbReference>
<sequence length="148" mass="16474">MAVTESREVVIEATPDEIMDVLFDLESLPEWSSAHRKIEILERDDQGHPRKSRQVVKIVGVSDEQVLDYSVHDDGVSWTLVSAKQQRAQDARYTLTPEGDATRVHFELTVELGAPVPGFLIKKGAKGLMQTATDGLRKRVLHVKKATG</sequence>
<dbReference type="EMBL" id="LQPW01000082">
    <property type="protein sequence ID" value="ORX03529.1"/>
    <property type="molecule type" value="Genomic_DNA"/>
</dbReference>
<dbReference type="STRING" id="1787.A5725_24300"/>
<keyword evidence="2" id="KW-1185">Reference proteome</keyword>
<dbReference type="Pfam" id="PF10604">
    <property type="entry name" value="Polyketide_cyc2"/>
    <property type="match status" value="1"/>
</dbReference>
<evidence type="ECO:0000313" key="1">
    <source>
        <dbReference type="EMBL" id="ORX03529.1"/>
    </source>
</evidence>
<accession>A0A1X2EJ10</accession>
<dbReference type="InterPro" id="IPR023393">
    <property type="entry name" value="START-like_dom_sf"/>
</dbReference>
<dbReference type="AlphaFoldDB" id="A0A1X2EJ10"/>
<dbReference type="RefSeq" id="WP_085670849.1">
    <property type="nucleotide sequence ID" value="NZ_JACKRU010000586.1"/>
</dbReference>
<evidence type="ECO:0000313" key="2">
    <source>
        <dbReference type="Proteomes" id="UP000193317"/>
    </source>
</evidence>
<gene>
    <name evidence="1" type="ORF">AWC27_27690</name>
</gene>
<organism evidence="1 2">
    <name type="scientific">Mycobacterium szulgai</name>
    <dbReference type="NCBI Taxonomy" id="1787"/>
    <lineage>
        <taxon>Bacteria</taxon>
        <taxon>Bacillati</taxon>
        <taxon>Actinomycetota</taxon>
        <taxon>Actinomycetes</taxon>
        <taxon>Mycobacteriales</taxon>
        <taxon>Mycobacteriaceae</taxon>
        <taxon>Mycobacterium</taxon>
    </lineage>
</organism>
<comment type="caution">
    <text evidence="1">The sequence shown here is derived from an EMBL/GenBank/DDBJ whole genome shotgun (WGS) entry which is preliminary data.</text>
</comment>
<dbReference type="InterPro" id="IPR019587">
    <property type="entry name" value="Polyketide_cyclase/dehydratase"/>
</dbReference>
<dbReference type="Gene3D" id="3.30.530.20">
    <property type="match status" value="1"/>
</dbReference>
<dbReference type="SUPFAM" id="SSF55961">
    <property type="entry name" value="Bet v1-like"/>
    <property type="match status" value="1"/>
</dbReference>